<dbReference type="InterPro" id="IPR040000">
    <property type="entry name" value="NOP9"/>
</dbReference>
<accession>S8E3Z6</accession>
<evidence type="ECO:0000256" key="1">
    <source>
        <dbReference type="ARBA" id="ARBA00022737"/>
    </source>
</evidence>
<dbReference type="GO" id="GO:0005730">
    <property type="term" value="C:nucleolus"/>
    <property type="evidence" value="ECO:0007669"/>
    <property type="project" value="TreeGrafter"/>
</dbReference>
<keyword evidence="4" id="KW-0539">Nucleus</keyword>
<organism evidence="8 9">
    <name type="scientific">Genlisea aurea</name>
    <dbReference type="NCBI Taxonomy" id="192259"/>
    <lineage>
        <taxon>Eukaryota</taxon>
        <taxon>Viridiplantae</taxon>
        <taxon>Streptophyta</taxon>
        <taxon>Embryophyta</taxon>
        <taxon>Tracheophyta</taxon>
        <taxon>Spermatophyta</taxon>
        <taxon>Magnoliopsida</taxon>
        <taxon>eudicotyledons</taxon>
        <taxon>Gunneridae</taxon>
        <taxon>Pentapetalae</taxon>
        <taxon>asterids</taxon>
        <taxon>lamiids</taxon>
        <taxon>Lamiales</taxon>
        <taxon>Lentibulariaceae</taxon>
        <taxon>Genlisea</taxon>
    </lineage>
</organism>
<dbReference type="GO" id="GO:0006417">
    <property type="term" value="P:regulation of translation"/>
    <property type="evidence" value="ECO:0007669"/>
    <property type="project" value="UniProtKB-KW"/>
</dbReference>
<dbReference type="Pfam" id="PF22493">
    <property type="entry name" value="PUF_NOP9"/>
    <property type="match status" value="1"/>
</dbReference>
<evidence type="ECO:0000313" key="8">
    <source>
        <dbReference type="EMBL" id="EPS70418.1"/>
    </source>
</evidence>
<dbReference type="GO" id="GO:0030688">
    <property type="term" value="C:preribosome, small subunit precursor"/>
    <property type="evidence" value="ECO:0007669"/>
    <property type="project" value="TreeGrafter"/>
</dbReference>
<feature type="repeat" description="Pumilio" evidence="5">
    <location>
        <begin position="334"/>
        <end position="371"/>
    </location>
</feature>
<evidence type="ECO:0000256" key="4">
    <source>
        <dbReference type="ARBA" id="ARBA00023242"/>
    </source>
</evidence>
<dbReference type="InterPro" id="IPR018786">
    <property type="entry name" value="Mit_KHE1"/>
</dbReference>
<dbReference type="OrthoDB" id="392571at2759"/>
<sequence length="839" mass="92869">MCRKDSKKGSGFQGNAVAQTQAGDAFGATEKARKLSKGNISRASYIRKAVDPETAKYFSEISIAIDGREMDLEERSVLSGNALEEARGKEVELATDYIISHTMQTLLEGCSVEALCSFLKSSAKTFPHISMDKSGSHVAETALKSLATHLENDENYSLIKETLSALCQEISVSPMDIMCNSYGSHVVRRLLCLCKGVSVDSTEFHSKNLPVVQAQRFNLQSSEADAQALQLKQLFPEHLKLLISEMLSPTKSDIEMLLINQQSSLTVLKLLVGQDEELLHVLRVLLCGRTENYTVRVGPSKKLLRFVKENAYSRLMEVILAVAPDNLYDEILMEVFKGSLFRMSSDPFANFVVQALISQSRSQEHIKLIFEELGSKFYDLLELGKGGVVAAVVSSCQRLQFHEQMCCQALTDSFSSRNESPSCIVPRILLLDHYFSTEDKANWNWPNSVKMNVLGSLILQSVFRFPSEFIEAYIIGLTSLEADRILEVSKDPAGARVIEAFLSSDASAKQKRKLIIKLKGHFGELSVLPSGSFTVEKCFNSSNMSLREAIVSELSLLQAQLSKTKQGPYLLKKLDVEGYARRRDQWRSNQNSKQSAYADFYATFGCSSSSSSRTAENIVAVSTATGIKKRKKDIETQNNITAAAPPFLANNQSSSKSKRRMGGGGGGFINQNGESKKRSREDFIHNLPATSLPETLMTVYRKTPRSVLIRMRIKIVVFPVKGRNWCFAQSVDPSIHGGGGTTVPGVQSSNSISTFKELYGKLVSSFKGSDESRLEVTVDFIANKMNRAWSNLEKAPQGTLKNKIHGIGLKLLSRVKPSETFFRSIPKQVAGMDIVYPSR</sequence>
<proteinExistence type="predicted"/>
<dbReference type="AlphaFoldDB" id="S8E3Z6"/>
<keyword evidence="3" id="KW-0694">RNA-binding</keyword>
<dbReference type="Pfam" id="PF10173">
    <property type="entry name" value="Mit_KHE1"/>
    <property type="match status" value="1"/>
</dbReference>
<dbReference type="PROSITE" id="PS50302">
    <property type="entry name" value="PUM"/>
    <property type="match status" value="2"/>
</dbReference>
<dbReference type="SMART" id="SM00025">
    <property type="entry name" value="Pumilio"/>
    <property type="match status" value="4"/>
</dbReference>
<keyword evidence="2" id="KW-0810">Translation regulation</keyword>
<dbReference type="GO" id="GO:0000480">
    <property type="term" value="P:endonucleolytic cleavage in 5'-ETS of tricistronic rRNA transcript (SSU-rRNA, 5.8S rRNA, LSU-rRNA)"/>
    <property type="evidence" value="ECO:0007669"/>
    <property type="project" value="TreeGrafter"/>
</dbReference>
<evidence type="ECO:0000259" key="7">
    <source>
        <dbReference type="PROSITE" id="PS50303"/>
    </source>
</evidence>
<dbReference type="GO" id="GO:0000056">
    <property type="term" value="P:ribosomal small subunit export from nucleus"/>
    <property type="evidence" value="ECO:0007669"/>
    <property type="project" value="TreeGrafter"/>
</dbReference>
<comment type="caution">
    <text evidence="8">The sequence shown here is derived from an EMBL/GenBank/DDBJ whole genome shotgun (WGS) entry which is preliminary data.</text>
</comment>
<dbReference type="GO" id="GO:0030686">
    <property type="term" value="C:90S preribosome"/>
    <property type="evidence" value="ECO:0007669"/>
    <property type="project" value="TreeGrafter"/>
</dbReference>
<dbReference type="GO" id="GO:0000472">
    <property type="term" value="P:endonucleolytic cleavage to generate mature 5'-end of SSU-rRNA from (SSU-rRNA, 5.8S rRNA, LSU-rRNA)"/>
    <property type="evidence" value="ECO:0007669"/>
    <property type="project" value="TreeGrafter"/>
</dbReference>
<feature type="repeat" description="Pumilio" evidence="5">
    <location>
        <begin position="479"/>
        <end position="517"/>
    </location>
</feature>
<dbReference type="GO" id="GO:0003723">
    <property type="term" value="F:RNA binding"/>
    <property type="evidence" value="ECO:0007669"/>
    <property type="project" value="UniProtKB-KW"/>
</dbReference>
<dbReference type="PANTHER" id="PTHR13102">
    <property type="entry name" value="NUCLEOLAR PROTEIN 9"/>
    <property type="match status" value="1"/>
</dbReference>
<dbReference type="InterPro" id="IPR001313">
    <property type="entry name" value="Pumilio_RNA-bd_rpt"/>
</dbReference>
<dbReference type="PANTHER" id="PTHR13102:SF0">
    <property type="entry name" value="NUCLEOLAR PROTEIN 9"/>
    <property type="match status" value="1"/>
</dbReference>
<dbReference type="Gene3D" id="1.25.10.10">
    <property type="entry name" value="Leucine-rich Repeat Variant"/>
    <property type="match status" value="2"/>
</dbReference>
<keyword evidence="9" id="KW-1185">Reference proteome</keyword>
<dbReference type="InterPro" id="IPR033133">
    <property type="entry name" value="PUM-HD"/>
</dbReference>
<evidence type="ECO:0000256" key="3">
    <source>
        <dbReference type="ARBA" id="ARBA00022884"/>
    </source>
</evidence>
<evidence type="ECO:0000313" key="9">
    <source>
        <dbReference type="Proteomes" id="UP000015453"/>
    </source>
</evidence>
<dbReference type="InterPro" id="IPR011989">
    <property type="entry name" value="ARM-like"/>
</dbReference>
<evidence type="ECO:0000256" key="6">
    <source>
        <dbReference type="SAM" id="MobiDB-lite"/>
    </source>
</evidence>
<reference evidence="8 9" key="1">
    <citation type="journal article" date="2013" name="BMC Genomics">
        <title>The miniature genome of a carnivorous plant Genlisea aurea contains a low number of genes and short non-coding sequences.</title>
        <authorList>
            <person name="Leushkin E.V."/>
            <person name="Sutormin R.A."/>
            <person name="Nabieva E.R."/>
            <person name="Penin A.A."/>
            <person name="Kondrashov A.S."/>
            <person name="Logacheva M.D."/>
        </authorList>
    </citation>
    <scope>NUCLEOTIDE SEQUENCE [LARGE SCALE GENOMIC DNA]</scope>
</reference>
<dbReference type="Proteomes" id="UP000015453">
    <property type="component" value="Unassembled WGS sequence"/>
</dbReference>
<evidence type="ECO:0000256" key="5">
    <source>
        <dbReference type="PROSITE-ProRule" id="PRU00317"/>
    </source>
</evidence>
<name>S8E3Z6_9LAMI</name>
<dbReference type="PROSITE" id="PS50303">
    <property type="entry name" value="PUM_HD"/>
    <property type="match status" value="1"/>
</dbReference>
<dbReference type="InterPro" id="IPR016024">
    <property type="entry name" value="ARM-type_fold"/>
</dbReference>
<gene>
    <name evidence="8" type="ORF">M569_04339</name>
</gene>
<dbReference type="EMBL" id="AUSU01001685">
    <property type="protein sequence ID" value="EPS70418.1"/>
    <property type="molecule type" value="Genomic_DNA"/>
</dbReference>
<feature type="region of interest" description="Disordered" evidence="6">
    <location>
        <begin position="647"/>
        <end position="679"/>
    </location>
</feature>
<keyword evidence="1" id="KW-0677">Repeat</keyword>
<evidence type="ECO:0000256" key="2">
    <source>
        <dbReference type="ARBA" id="ARBA00022845"/>
    </source>
</evidence>
<protein>
    <recommendedName>
        <fullName evidence="7">PUM-HD domain-containing protein</fullName>
    </recommendedName>
</protein>
<dbReference type="SUPFAM" id="SSF48371">
    <property type="entry name" value="ARM repeat"/>
    <property type="match status" value="2"/>
</dbReference>
<feature type="domain" description="PUM-HD" evidence="7">
    <location>
        <begin position="18"/>
        <end position="397"/>
    </location>
</feature>
<dbReference type="GO" id="GO:0000447">
    <property type="term" value="P:endonucleolytic cleavage in ITS1 to separate SSU-rRNA from 5.8S rRNA and LSU-rRNA from tricistronic rRNA transcript (SSU-rRNA, 5.8S rRNA, LSU-rRNA)"/>
    <property type="evidence" value="ECO:0007669"/>
    <property type="project" value="TreeGrafter"/>
</dbReference>